<evidence type="ECO:0000313" key="3">
    <source>
        <dbReference type="Proteomes" id="UP000297693"/>
    </source>
</evidence>
<reference evidence="2" key="1">
    <citation type="journal article" date="2019" name="PLoS Negl. Trop. Dis.">
        <title>Revisiting the worldwide diversity of Leptospira species in the environment.</title>
        <authorList>
            <person name="Vincent A.T."/>
            <person name="Schiettekatte O."/>
            <person name="Bourhy P."/>
            <person name="Veyrier F.J."/>
            <person name="Picardeau M."/>
        </authorList>
    </citation>
    <scope>NUCLEOTIDE SEQUENCE [LARGE SCALE GENOMIC DNA]</scope>
    <source>
        <strain evidence="2">201702476</strain>
    </source>
</reference>
<dbReference type="PANTHER" id="PTHR43798:SF33">
    <property type="entry name" value="HYDROLASE, PUTATIVE (AFU_ORTHOLOGUE AFUA_2G14860)-RELATED"/>
    <property type="match status" value="1"/>
</dbReference>
<dbReference type="InterPro" id="IPR029058">
    <property type="entry name" value="AB_hydrolase_fold"/>
</dbReference>
<dbReference type="AlphaFoldDB" id="A0A4R9JXV8"/>
<dbReference type="Pfam" id="PF00561">
    <property type="entry name" value="Abhydrolase_1"/>
    <property type="match status" value="1"/>
</dbReference>
<dbReference type="PANTHER" id="PTHR43798">
    <property type="entry name" value="MONOACYLGLYCEROL LIPASE"/>
    <property type="match status" value="1"/>
</dbReference>
<feature type="domain" description="AB hydrolase-1" evidence="1">
    <location>
        <begin position="75"/>
        <end position="349"/>
    </location>
</feature>
<sequence>MLQRSLNLTKRNINNLKLAKILLLINFLYFVNCSPHTIPYEQKEWREKGITSLEEIELGNVKHSILIRGTDKSNPILLVIHGFAVPMMPFAHLSYGDKRDRMEKNFIIVNYDQRGVGKTSRLNDEDQIDFTMEDFVYDAEILCQKLMKRFGKKKIYLQAISWGSYIGAKLAAKHPDWFYAYISEGQAVYAPESIAEMKRFSLEEARLENNVKAIEELEAAEVANLTLGVIKMKENMEKISSWGEYYQNKKYKYRNFTLSELFIGALRKAPEYSFFDFLATLKSMDSFSEKNISKLMEINMRKEVPEMNLPVYFLMGEYDFMNQAGRDYFTTLKSPKKKWIELKRAGHELGADQPEEVQKIYIDQIRKETFLP</sequence>
<comment type="caution">
    <text evidence="2">The sequence shown here is derived from an EMBL/GenBank/DDBJ whole genome shotgun (WGS) entry which is preliminary data.</text>
</comment>
<evidence type="ECO:0000313" key="2">
    <source>
        <dbReference type="EMBL" id="TGL56981.1"/>
    </source>
</evidence>
<dbReference type="SUPFAM" id="SSF53474">
    <property type="entry name" value="alpha/beta-Hydrolases"/>
    <property type="match status" value="1"/>
</dbReference>
<dbReference type="GO" id="GO:0016787">
    <property type="term" value="F:hydrolase activity"/>
    <property type="evidence" value="ECO:0007669"/>
    <property type="project" value="UniProtKB-KW"/>
</dbReference>
<dbReference type="InterPro" id="IPR050266">
    <property type="entry name" value="AB_hydrolase_sf"/>
</dbReference>
<organism evidence="2 3">
    <name type="scientific">Leptospira ognonensis</name>
    <dbReference type="NCBI Taxonomy" id="2484945"/>
    <lineage>
        <taxon>Bacteria</taxon>
        <taxon>Pseudomonadati</taxon>
        <taxon>Spirochaetota</taxon>
        <taxon>Spirochaetia</taxon>
        <taxon>Leptospirales</taxon>
        <taxon>Leptospiraceae</taxon>
        <taxon>Leptospira</taxon>
    </lineage>
</organism>
<gene>
    <name evidence="2" type="ORF">EHQ58_15455</name>
</gene>
<dbReference type="Gene3D" id="3.40.50.1820">
    <property type="entry name" value="alpha/beta hydrolase"/>
    <property type="match status" value="1"/>
</dbReference>
<name>A0A4R9JXV8_9LEPT</name>
<accession>A0A4R9JXV8</accession>
<keyword evidence="3" id="KW-1185">Reference proteome</keyword>
<proteinExistence type="predicted"/>
<evidence type="ECO:0000259" key="1">
    <source>
        <dbReference type="Pfam" id="PF00561"/>
    </source>
</evidence>
<dbReference type="EMBL" id="RQGD01000042">
    <property type="protein sequence ID" value="TGL56981.1"/>
    <property type="molecule type" value="Genomic_DNA"/>
</dbReference>
<dbReference type="Proteomes" id="UP000297693">
    <property type="component" value="Unassembled WGS sequence"/>
</dbReference>
<dbReference type="OrthoDB" id="53505at2"/>
<dbReference type="GO" id="GO:0016020">
    <property type="term" value="C:membrane"/>
    <property type="evidence" value="ECO:0007669"/>
    <property type="project" value="TreeGrafter"/>
</dbReference>
<protein>
    <submittedName>
        <fullName evidence="2">Alpha/beta fold hydrolase</fullName>
    </submittedName>
</protein>
<dbReference type="InterPro" id="IPR000073">
    <property type="entry name" value="AB_hydrolase_1"/>
</dbReference>
<keyword evidence="2" id="KW-0378">Hydrolase</keyword>